<dbReference type="Gene3D" id="3.30.1180.10">
    <property type="match status" value="1"/>
</dbReference>
<sequence>MIAVVTDSTAYLGEAEAVRWGVAVVSLQVAYDDQILEDRTPIDTAAVASALRGRATTSRPSPQVFADAYDQAAARGATGVVSIHLSSEMSGTVDSALISARDAPIPVEVIDSRSVAMGLGFPVLAAAQAAQRGAALAEVVSAARRCADVTRTFFYVDTLEHLRRSGRIGATANLVGSALAIKPLMHLGDGAITVLEKVRTAGRAIARLEDLAVGAAADEPVNVAVQHLMASARADALAEKLSARLPKLARMMVVEVGPALGAHVGPGLLGVTISPTVR</sequence>
<dbReference type="GO" id="GO:0008289">
    <property type="term" value="F:lipid binding"/>
    <property type="evidence" value="ECO:0007669"/>
    <property type="project" value="UniProtKB-KW"/>
</dbReference>
<protein>
    <submittedName>
        <fullName evidence="2">DegV domain-containing protein</fullName>
    </submittedName>
</protein>
<evidence type="ECO:0000313" key="2">
    <source>
        <dbReference type="EMBL" id="GII44176.1"/>
    </source>
</evidence>
<dbReference type="Gene3D" id="3.40.50.10170">
    <property type="match status" value="1"/>
</dbReference>
<comment type="caution">
    <text evidence="2">The sequence shown here is derived from an EMBL/GenBank/DDBJ whole genome shotgun (WGS) entry which is preliminary data.</text>
</comment>
<evidence type="ECO:0000256" key="1">
    <source>
        <dbReference type="ARBA" id="ARBA00023121"/>
    </source>
</evidence>
<dbReference type="PANTHER" id="PTHR33434">
    <property type="entry name" value="DEGV DOMAIN-CONTAINING PROTEIN DR_1986-RELATED"/>
    <property type="match status" value="1"/>
</dbReference>
<dbReference type="InterPro" id="IPR003797">
    <property type="entry name" value="DegV"/>
</dbReference>
<dbReference type="Pfam" id="PF02645">
    <property type="entry name" value="DegV"/>
    <property type="match status" value="1"/>
</dbReference>
<evidence type="ECO:0000313" key="3">
    <source>
        <dbReference type="Proteomes" id="UP000644610"/>
    </source>
</evidence>
<dbReference type="Proteomes" id="UP000644610">
    <property type="component" value="Unassembled WGS sequence"/>
</dbReference>
<dbReference type="PROSITE" id="PS51482">
    <property type="entry name" value="DEGV"/>
    <property type="match status" value="1"/>
</dbReference>
<proteinExistence type="predicted"/>
<dbReference type="PANTHER" id="PTHR33434:SF2">
    <property type="entry name" value="FATTY ACID-BINDING PROTEIN TM_1468"/>
    <property type="match status" value="1"/>
</dbReference>
<gene>
    <name evidence="2" type="ORF">Psi02_06000</name>
</gene>
<reference evidence="2" key="1">
    <citation type="submission" date="2021-01" db="EMBL/GenBank/DDBJ databases">
        <title>Whole genome shotgun sequence of Planotetraspora silvatica NBRC 100141.</title>
        <authorList>
            <person name="Komaki H."/>
            <person name="Tamura T."/>
        </authorList>
    </citation>
    <scope>NUCLEOTIDE SEQUENCE</scope>
    <source>
        <strain evidence="2">NBRC 100141</strain>
    </source>
</reference>
<name>A0A8J3UJ04_9ACTN</name>
<dbReference type="NCBIfam" id="TIGR00762">
    <property type="entry name" value="DegV"/>
    <property type="match status" value="1"/>
</dbReference>
<dbReference type="SUPFAM" id="SSF82549">
    <property type="entry name" value="DAK1/DegV-like"/>
    <property type="match status" value="1"/>
</dbReference>
<dbReference type="InterPro" id="IPR050270">
    <property type="entry name" value="DegV_domain_contain"/>
</dbReference>
<dbReference type="InterPro" id="IPR043168">
    <property type="entry name" value="DegV_C"/>
</dbReference>
<dbReference type="AlphaFoldDB" id="A0A8J3UJ04"/>
<accession>A0A8J3UJ04</accession>
<dbReference type="EMBL" id="BOOQ01000002">
    <property type="protein sequence ID" value="GII44176.1"/>
    <property type="molecule type" value="Genomic_DNA"/>
</dbReference>
<organism evidence="2 3">
    <name type="scientific">Planotetraspora silvatica</name>
    <dbReference type="NCBI Taxonomy" id="234614"/>
    <lineage>
        <taxon>Bacteria</taxon>
        <taxon>Bacillati</taxon>
        <taxon>Actinomycetota</taxon>
        <taxon>Actinomycetes</taxon>
        <taxon>Streptosporangiales</taxon>
        <taxon>Streptosporangiaceae</taxon>
        <taxon>Planotetraspora</taxon>
    </lineage>
</organism>
<keyword evidence="3" id="KW-1185">Reference proteome</keyword>
<keyword evidence="1" id="KW-0446">Lipid-binding</keyword>